<proteinExistence type="predicted"/>
<reference evidence="2 3" key="1">
    <citation type="submission" date="2018-06" db="EMBL/GenBank/DDBJ databases">
        <title>Genomic Encyclopedia of Type Strains, Phase III (KMG-III): the genomes of soil and plant-associated and newly described type strains.</title>
        <authorList>
            <person name="Whitman W."/>
        </authorList>
    </citation>
    <scope>NUCLEOTIDE SEQUENCE [LARGE SCALE GENOMIC DNA]</scope>
    <source>
        <strain evidence="2 3">CGMCC 1.12398</strain>
    </source>
</reference>
<dbReference type="SUPFAM" id="SSF52833">
    <property type="entry name" value="Thioredoxin-like"/>
    <property type="match status" value="1"/>
</dbReference>
<organism evidence="2 3">
    <name type="scientific">Flavobacterium aquaticum</name>
    <dbReference type="NCBI Taxonomy" id="1236486"/>
    <lineage>
        <taxon>Bacteria</taxon>
        <taxon>Pseudomonadati</taxon>
        <taxon>Bacteroidota</taxon>
        <taxon>Flavobacteriia</taxon>
        <taxon>Flavobacteriales</taxon>
        <taxon>Flavobacteriaceae</taxon>
        <taxon>Flavobacterium</taxon>
    </lineage>
</organism>
<evidence type="ECO:0000259" key="1">
    <source>
        <dbReference type="PROSITE" id="PS51352"/>
    </source>
</evidence>
<feature type="domain" description="Thioredoxin" evidence="1">
    <location>
        <begin position="333"/>
        <end position="467"/>
    </location>
</feature>
<dbReference type="InterPro" id="IPR013766">
    <property type="entry name" value="Thioredoxin_domain"/>
</dbReference>
<sequence length="467" mass="55296">MIKNYIKYFLPLSIVLFSTLTSCKRVFKEDDYVSYFGGEILNPQEKYILFLKDDEVIDTIYLDKNNRFMHKFDSLAPGLYTFKHNPEYQYVYFDKNDSLMVRVNTFDFDNSVVFCGRGDEKNNFLMELYLKNEADKDKMYDNFDKDVKSFIKNIDSSFAIRKSFYLKRKAEIGWDENFDVVAKACLDFHHITKKEIYPYAHQFRTGENIRTKLPSNYYEHRKDVDFENALLTNYSPFIKYVSVMLNNVALQKDHLDLNENSLENNIEKLNITDTLIKNQKVKNVVLNNVAMMYLLEDQNMYNNQKFIERYLQLTTDKENKKEITEIYNSVQNLKVGNRLPKIELVDTVYKPLDINTVINKPTVLFFWTSHAESHFAASHRKVMELQAKYPDYEFIAINVNDNVANWKNALKKYNFEGVKELHAVDFETIRKQWVITKIHRIIILNADGTIKNGFANLFDVNFEQNLK</sequence>
<dbReference type="Proteomes" id="UP000249620">
    <property type="component" value="Unassembled WGS sequence"/>
</dbReference>
<dbReference type="Gene3D" id="3.40.30.10">
    <property type="entry name" value="Glutaredoxin"/>
    <property type="match status" value="1"/>
</dbReference>
<gene>
    <name evidence="2" type="ORF">B0I03_10598</name>
</gene>
<dbReference type="PROSITE" id="PS51352">
    <property type="entry name" value="THIOREDOXIN_2"/>
    <property type="match status" value="1"/>
</dbReference>
<accession>A0A327YPS0</accession>
<dbReference type="InterPro" id="IPR036249">
    <property type="entry name" value="Thioredoxin-like_sf"/>
</dbReference>
<name>A0A327YPS0_9FLAO</name>
<comment type="caution">
    <text evidence="2">The sequence shown here is derived from an EMBL/GenBank/DDBJ whole genome shotgun (WGS) entry which is preliminary data.</text>
</comment>
<evidence type="ECO:0000313" key="2">
    <source>
        <dbReference type="EMBL" id="RAK21665.1"/>
    </source>
</evidence>
<protein>
    <recommendedName>
        <fullName evidence="1">Thioredoxin domain-containing protein</fullName>
    </recommendedName>
</protein>
<evidence type="ECO:0000313" key="3">
    <source>
        <dbReference type="Proteomes" id="UP000249620"/>
    </source>
</evidence>
<dbReference type="RefSeq" id="WP_111567115.1">
    <property type="nucleotide sequence ID" value="NZ_QLMI01000005.1"/>
</dbReference>
<dbReference type="AlphaFoldDB" id="A0A327YPS0"/>
<dbReference type="EMBL" id="QLMI01000005">
    <property type="protein sequence ID" value="RAK21665.1"/>
    <property type="molecule type" value="Genomic_DNA"/>
</dbReference>
<dbReference type="PROSITE" id="PS51257">
    <property type="entry name" value="PROKAR_LIPOPROTEIN"/>
    <property type="match status" value="1"/>
</dbReference>
<dbReference type="OrthoDB" id="1146847at2"/>
<dbReference type="Pfam" id="PF13905">
    <property type="entry name" value="Thioredoxin_8"/>
    <property type="match status" value="1"/>
</dbReference>
<dbReference type="InterPro" id="IPR012336">
    <property type="entry name" value="Thioredoxin-like_fold"/>
</dbReference>
<keyword evidence="3" id="KW-1185">Reference proteome</keyword>